<dbReference type="EMBL" id="CAUYUJ010014036">
    <property type="protein sequence ID" value="CAK0837143.1"/>
    <property type="molecule type" value="Genomic_DNA"/>
</dbReference>
<organism evidence="2 3">
    <name type="scientific">Prorocentrum cordatum</name>
    <dbReference type="NCBI Taxonomy" id="2364126"/>
    <lineage>
        <taxon>Eukaryota</taxon>
        <taxon>Sar</taxon>
        <taxon>Alveolata</taxon>
        <taxon>Dinophyceae</taxon>
        <taxon>Prorocentrales</taxon>
        <taxon>Prorocentraceae</taxon>
        <taxon>Prorocentrum</taxon>
    </lineage>
</organism>
<name>A0ABN9SXG2_9DINO</name>
<evidence type="ECO:0000313" key="2">
    <source>
        <dbReference type="EMBL" id="CAK0837143.1"/>
    </source>
</evidence>
<keyword evidence="3" id="KW-1185">Reference proteome</keyword>
<accession>A0ABN9SXG2</accession>
<gene>
    <name evidence="2" type="ORF">PCOR1329_LOCUS33416</name>
</gene>
<sequence>MQLVEDTEALDKIGQRGDGHGGKPSANYLDVRRLPQEVKQEMVDIANVCDTAGCWPRNWIAVLAATVPKLAGGDRVLDLLPLLPKAWSKARGAIVWTWTEELGAFWDGVIKDSSLLRAALHRAVLDETGRELGTTSTTLWCDLQTFYDAISLMELMDLAVQVRYPAIVVSMAVQLSMAPRLLQDRKFGISQEVRPTRSVVAGSVRGVSLATVYIHQVLAKAHAMAPTAGLSTFADDTTAKMEGSQAAVTTSMTVIAEVLVEGIVEERGPVISSKTKLLCSNPRFGKQLADSLRSKRLPIQAVQEAVDLGGGAAVGRKRCVRKQRQRTGMARRRTARIVKTRRTAALMLEDRNLWSTGANPQASYGHQLQGLAPSRIKEIRRRRDGRWQTGGRPMSHHGPGGDAAEGAGHGWSNPAVGESKGPAGARPRWWTSAGSRTAVPWVRPEHQAQWAQPVRIEEGGPASEWHLVEATGEAFGSLIDHRVLLHSARRDMVHMMWRAAAGHEGELRRMARRQQLTEWSLNMAVASGSQWPSTRRRREGFL</sequence>
<feature type="region of interest" description="Disordered" evidence="1">
    <location>
        <begin position="383"/>
        <end position="428"/>
    </location>
</feature>
<dbReference type="Proteomes" id="UP001189429">
    <property type="component" value="Unassembled WGS sequence"/>
</dbReference>
<proteinExistence type="predicted"/>
<evidence type="ECO:0000256" key="1">
    <source>
        <dbReference type="SAM" id="MobiDB-lite"/>
    </source>
</evidence>
<evidence type="ECO:0008006" key="4">
    <source>
        <dbReference type="Google" id="ProtNLM"/>
    </source>
</evidence>
<evidence type="ECO:0000313" key="3">
    <source>
        <dbReference type="Proteomes" id="UP001189429"/>
    </source>
</evidence>
<feature type="compositionally biased region" description="Gly residues" evidence="1">
    <location>
        <begin position="398"/>
        <end position="409"/>
    </location>
</feature>
<protein>
    <recommendedName>
        <fullName evidence="4">Reverse transcriptase domain-containing protein</fullName>
    </recommendedName>
</protein>
<comment type="caution">
    <text evidence="2">The sequence shown here is derived from an EMBL/GenBank/DDBJ whole genome shotgun (WGS) entry which is preliminary data.</text>
</comment>
<reference evidence="2" key="1">
    <citation type="submission" date="2023-10" db="EMBL/GenBank/DDBJ databases">
        <authorList>
            <person name="Chen Y."/>
            <person name="Shah S."/>
            <person name="Dougan E. K."/>
            <person name="Thang M."/>
            <person name="Chan C."/>
        </authorList>
    </citation>
    <scope>NUCLEOTIDE SEQUENCE [LARGE SCALE GENOMIC DNA]</scope>
</reference>